<dbReference type="GO" id="GO:0005524">
    <property type="term" value="F:ATP binding"/>
    <property type="evidence" value="ECO:0007669"/>
    <property type="project" value="UniProtKB-UniRule"/>
</dbReference>
<comment type="similarity">
    <text evidence="9">Belongs to the SUA5 family. TsaC subfamily.</text>
</comment>
<keyword evidence="2 9" id="KW-0963">Cytoplasm</keyword>
<evidence type="ECO:0000256" key="7">
    <source>
        <dbReference type="ARBA" id="ARBA00022840"/>
    </source>
</evidence>
<dbReference type="RefSeq" id="WP_109679260.1">
    <property type="nucleotide sequence ID" value="NZ_CP086615.1"/>
</dbReference>
<evidence type="ECO:0000256" key="2">
    <source>
        <dbReference type="ARBA" id="ARBA00022490"/>
    </source>
</evidence>
<comment type="function">
    <text evidence="9">Required for the formation of a threonylcarbamoyl group on adenosine at position 37 (t(6)A37) in tRNAs that read codons beginning with adenine. Catalyzes the conversion of L-threonine, HCO(3)(-)/CO(2) and ATP to give threonylcarbamoyl-AMP (TC-AMP) as the acyladenylate intermediate, with the release of diphosphate.</text>
</comment>
<evidence type="ECO:0000313" key="12">
    <source>
        <dbReference type="Proteomes" id="UP000245474"/>
    </source>
</evidence>
<keyword evidence="3 9" id="KW-0808">Transferase</keyword>
<dbReference type="HAMAP" id="MF_01852">
    <property type="entry name" value="TsaC"/>
    <property type="match status" value="1"/>
</dbReference>
<dbReference type="GO" id="GO:0061710">
    <property type="term" value="F:L-threonylcarbamoyladenylate synthase"/>
    <property type="evidence" value="ECO:0007669"/>
    <property type="project" value="UniProtKB-EC"/>
</dbReference>
<evidence type="ECO:0000256" key="5">
    <source>
        <dbReference type="ARBA" id="ARBA00022695"/>
    </source>
</evidence>
<dbReference type="GO" id="GO:0005737">
    <property type="term" value="C:cytoplasm"/>
    <property type="evidence" value="ECO:0007669"/>
    <property type="project" value="UniProtKB-SubCell"/>
</dbReference>
<dbReference type="EC" id="2.7.7.87" evidence="9"/>
<feature type="domain" description="YrdC-like" evidence="10">
    <location>
        <begin position="4"/>
        <end position="189"/>
    </location>
</feature>
<dbReference type="InterPro" id="IPR050156">
    <property type="entry name" value="TC-AMP_synthase_SUA5"/>
</dbReference>
<reference evidence="11 12" key="1">
    <citation type="submission" date="2018-05" db="EMBL/GenBank/DDBJ databases">
        <title>Spiribacter halobius sp. nov., a moderately halophilic bacterium isolated from marine solar saltern.</title>
        <authorList>
            <person name="Zheng W.-S."/>
            <person name="Lu D.-C."/>
            <person name="Du Z.-J."/>
        </authorList>
    </citation>
    <scope>NUCLEOTIDE SEQUENCE [LARGE SCALE GENOMIC DNA]</scope>
    <source>
        <strain evidence="11 12">E85</strain>
    </source>
</reference>
<keyword evidence="4 9" id="KW-0819">tRNA processing</keyword>
<dbReference type="InterPro" id="IPR023535">
    <property type="entry name" value="TC-AMP_synthase"/>
</dbReference>
<dbReference type="EMBL" id="QFFI01000021">
    <property type="protein sequence ID" value="PWG62226.1"/>
    <property type="molecule type" value="Genomic_DNA"/>
</dbReference>
<keyword evidence="5 9" id="KW-0548">Nucleotidyltransferase</keyword>
<dbReference type="Proteomes" id="UP000245474">
    <property type="component" value="Unassembled WGS sequence"/>
</dbReference>
<comment type="subcellular location">
    <subcellularLocation>
        <location evidence="1 9">Cytoplasm</location>
    </subcellularLocation>
</comment>
<evidence type="ECO:0000256" key="4">
    <source>
        <dbReference type="ARBA" id="ARBA00022694"/>
    </source>
</evidence>
<dbReference type="PANTHER" id="PTHR17490">
    <property type="entry name" value="SUA5"/>
    <property type="match status" value="1"/>
</dbReference>
<protein>
    <recommendedName>
        <fullName evidence="9">Threonylcarbamoyl-AMP synthase</fullName>
        <shortName evidence="9">TC-AMP synthase</shortName>
        <ecNumber evidence="9">2.7.7.87</ecNumber>
    </recommendedName>
    <alternativeName>
        <fullName evidence="9">L-threonylcarbamoyladenylate synthase</fullName>
    </alternativeName>
    <alternativeName>
        <fullName evidence="9">t(6)A37 threonylcarbamoyladenosine biosynthesis protein TsaC</fullName>
    </alternativeName>
    <alternativeName>
        <fullName evidence="9">tRNA threonylcarbamoyladenosine biosynthesis protein TsaC</fullName>
    </alternativeName>
</protein>
<keyword evidence="7 9" id="KW-0067">ATP-binding</keyword>
<evidence type="ECO:0000256" key="3">
    <source>
        <dbReference type="ARBA" id="ARBA00022679"/>
    </source>
</evidence>
<dbReference type="AlphaFoldDB" id="A0A2U2MZ70"/>
<proteinExistence type="inferred from homology"/>
<dbReference type="InterPro" id="IPR006070">
    <property type="entry name" value="Sua5-like_dom"/>
</dbReference>
<comment type="caution">
    <text evidence="11">The sequence shown here is derived from an EMBL/GenBank/DDBJ whole genome shotgun (WGS) entry which is preliminary data.</text>
</comment>
<dbReference type="SUPFAM" id="SSF55821">
    <property type="entry name" value="YrdC/RibB"/>
    <property type="match status" value="1"/>
</dbReference>
<evidence type="ECO:0000256" key="6">
    <source>
        <dbReference type="ARBA" id="ARBA00022741"/>
    </source>
</evidence>
<dbReference type="GO" id="GO:0000049">
    <property type="term" value="F:tRNA binding"/>
    <property type="evidence" value="ECO:0007669"/>
    <property type="project" value="TreeGrafter"/>
</dbReference>
<dbReference type="InterPro" id="IPR017945">
    <property type="entry name" value="DHBP_synth_RibB-like_a/b_dom"/>
</dbReference>
<dbReference type="PROSITE" id="PS51163">
    <property type="entry name" value="YRDC"/>
    <property type="match status" value="1"/>
</dbReference>
<evidence type="ECO:0000256" key="8">
    <source>
        <dbReference type="ARBA" id="ARBA00048366"/>
    </source>
</evidence>
<dbReference type="Pfam" id="PF01300">
    <property type="entry name" value="Sua5_yciO_yrdC"/>
    <property type="match status" value="1"/>
</dbReference>
<name>A0A2U2MZ70_9GAMM</name>
<organism evidence="11 12">
    <name type="scientific">Sediminicurvatus halobius</name>
    <dbReference type="NCBI Taxonomy" id="2182432"/>
    <lineage>
        <taxon>Bacteria</taxon>
        <taxon>Pseudomonadati</taxon>
        <taxon>Pseudomonadota</taxon>
        <taxon>Gammaproteobacteria</taxon>
        <taxon>Chromatiales</taxon>
        <taxon>Ectothiorhodospiraceae</taxon>
        <taxon>Sediminicurvatus</taxon>
    </lineage>
</organism>
<keyword evidence="6 9" id="KW-0547">Nucleotide-binding</keyword>
<sequence>MRAGFRLQRVADRIRAGGVGAYPTEGVWGLGCRPDDAAAIDRLLELKQRPPAKGLILIAADFGQLEPFARLPEAASRRAAVLDSWPGPVTWILEATPEAPDVLTGGRDTLAARVSAHPPVVALCRAAGLPLISTSANLSGRPALRRSWQVRRAFGERLDWLWNGPLGGLRGPTEIRDGRTGQVLRPGRA</sequence>
<comment type="catalytic activity">
    <reaction evidence="8 9">
        <text>L-threonine + hydrogencarbonate + ATP = L-threonylcarbamoyladenylate + diphosphate + H2O</text>
        <dbReference type="Rhea" id="RHEA:36407"/>
        <dbReference type="ChEBI" id="CHEBI:15377"/>
        <dbReference type="ChEBI" id="CHEBI:17544"/>
        <dbReference type="ChEBI" id="CHEBI:30616"/>
        <dbReference type="ChEBI" id="CHEBI:33019"/>
        <dbReference type="ChEBI" id="CHEBI:57926"/>
        <dbReference type="ChEBI" id="CHEBI:73682"/>
        <dbReference type="EC" id="2.7.7.87"/>
    </reaction>
</comment>
<dbReference type="PANTHER" id="PTHR17490:SF18">
    <property type="entry name" value="THREONYLCARBAMOYL-AMP SYNTHASE"/>
    <property type="match status" value="1"/>
</dbReference>
<gene>
    <name evidence="9" type="primary">tsaC</name>
    <name evidence="11" type="ORF">DEM34_13035</name>
</gene>
<dbReference type="Gene3D" id="3.90.870.10">
    <property type="entry name" value="DHBP synthase"/>
    <property type="match status" value="1"/>
</dbReference>
<evidence type="ECO:0000313" key="11">
    <source>
        <dbReference type="EMBL" id="PWG62226.1"/>
    </source>
</evidence>
<dbReference type="GO" id="GO:0002949">
    <property type="term" value="P:tRNA threonylcarbamoyladenosine modification"/>
    <property type="evidence" value="ECO:0007669"/>
    <property type="project" value="UniProtKB-UniRule"/>
</dbReference>
<dbReference type="OrthoDB" id="9814580at2"/>
<accession>A0A2U2MZ70</accession>
<dbReference type="GO" id="GO:0006450">
    <property type="term" value="P:regulation of translational fidelity"/>
    <property type="evidence" value="ECO:0007669"/>
    <property type="project" value="TreeGrafter"/>
</dbReference>
<evidence type="ECO:0000256" key="1">
    <source>
        <dbReference type="ARBA" id="ARBA00004496"/>
    </source>
</evidence>
<keyword evidence="12" id="KW-1185">Reference proteome</keyword>
<evidence type="ECO:0000259" key="10">
    <source>
        <dbReference type="PROSITE" id="PS51163"/>
    </source>
</evidence>
<evidence type="ECO:0000256" key="9">
    <source>
        <dbReference type="HAMAP-Rule" id="MF_01852"/>
    </source>
</evidence>
<dbReference type="GO" id="GO:0003725">
    <property type="term" value="F:double-stranded RNA binding"/>
    <property type="evidence" value="ECO:0007669"/>
    <property type="project" value="InterPro"/>
</dbReference>